<evidence type="ECO:0000313" key="4">
    <source>
        <dbReference type="Proteomes" id="UP000029661"/>
    </source>
</evidence>
<accession>A0A089ZVW2</accession>
<dbReference type="EMBL" id="CP006933">
    <property type="protein sequence ID" value="AIS33129.1"/>
    <property type="molecule type" value="Genomic_DNA"/>
</dbReference>
<evidence type="ECO:0000313" key="2">
    <source>
        <dbReference type="EMBL" id="CEL25979.1"/>
    </source>
</evidence>
<keyword evidence="5" id="KW-1185">Reference proteome</keyword>
<dbReference type="Proteomes" id="UP000062768">
    <property type="component" value="Chromosome I"/>
</dbReference>
<evidence type="ECO:0000313" key="1">
    <source>
        <dbReference type="EMBL" id="AIS33129.1"/>
    </source>
</evidence>
<reference evidence="1" key="1">
    <citation type="submission" date="2013-12" db="EMBL/GenBank/DDBJ databases">
        <title>The complete genome sequence of Methanobacterium sp. BRM9.</title>
        <authorList>
            <consortium name="Pastoral Greenhouse Gas Research Consortium"/>
            <person name="Kelly W.J."/>
            <person name="Leahy S.C."/>
            <person name="Perry R."/>
            <person name="Li D."/>
            <person name="Altermann E."/>
            <person name="Lambie S.C."/>
            <person name="Attwood G.T."/>
        </authorList>
    </citation>
    <scope>NUCLEOTIDE SEQUENCE [LARGE SCALE GENOMIC DNA]</scope>
    <source>
        <strain evidence="1">BRM9</strain>
    </source>
</reference>
<proteinExistence type="predicted"/>
<dbReference type="EMBL" id="JADIIL010000023">
    <property type="protein sequence ID" value="MBF4475114.1"/>
    <property type="molecule type" value="Genomic_DNA"/>
</dbReference>
<dbReference type="Proteomes" id="UP000606900">
    <property type="component" value="Unassembled WGS sequence"/>
</dbReference>
<dbReference type="Proteomes" id="UP000029661">
    <property type="component" value="Chromosome"/>
</dbReference>
<protein>
    <submittedName>
        <fullName evidence="1">Uncharacterized protein</fullName>
    </submittedName>
</protein>
<reference evidence="2" key="2">
    <citation type="submission" date="2014-09" db="EMBL/GenBank/DDBJ databases">
        <authorList>
            <person name="Bishop-Lilly K.A."/>
            <person name="Broomall S.M."/>
            <person name="Chain P.S."/>
            <person name="Chertkov O."/>
            <person name="Coyne S.R."/>
            <person name="Daligault H.E."/>
            <person name="Davenport K.W."/>
            <person name="Erkkila T."/>
            <person name="Frey K.G."/>
            <person name="Gibbons H.S."/>
            <person name="Gu W."/>
            <person name="Jaissle J."/>
            <person name="Johnson S.L."/>
            <person name="Koroleva G.I."/>
            <person name="Ladner J.T."/>
            <person name="Lo C.-C."/>
            <person name="Minogue T.D."/>
            <person name="Munk C."/>
            <person name="Palacios G.F."/>
            <person name="Redden C.L."/>
            <person name="Rosenzweig C.N."/>
            <person name="Scholz M.B."/>
            <person name="Teshima H."/>
            <person name="Xu Y."/>
        </authorList>
    </citation>
    <scope>NUCLEOTIDE SEQUENCE</scope>
    <source>
        <strain evidence="2">Mb9</strain>
    </source>
</reference>
<gene>
    <name evidence="1" type="ORF">BRM9_2329</name>
    <name evidence="3" type="ORF">ISP06_06540</name>
    <name evidence="2" type="ORF">MB9_2368</name>
</gene>
<dbReference type="RefSeq" id="WP_052400040.1">
    <property type="nucleotide sequence ID" value="NZ_CP006933.1"/>
</dbReference>
<name>A0A089ZVW2_METFO</name>
<dbReference type="PATRIC" id="fig|2162.10.peg.2439"/>
<dbReference type="GeneID" id="26740598"/>
<sequence length="290" mass="33909">MQFRKALDRIENEDVDGLDEIVYLMKITRDSGIYNKLKRAFKINLHLYNLEGIYSGEISQSKVYSQAKDTLGVLFPESGCIIRFYYVQKMYTLIELRYYMTVQRELDREDLRIIYSSGLDKSLIKGLNEFDNGLEYPETTLEFFQKLKMVKWENDDTKKFANNLRLLKNEFAYPGFSFVKYFRLSAIEDTFINFIGCCSAVNQERDYLSKKDIIIGYKTSLKLLNTDLAHYIVQNTENEPNRGYLVCDGCNGYYKLQIEESPDDFTSECECGGKLKYKEKLTSAEIQTIN</sequence>
<dbReference type="OrthoDB" id="71490at2157"/>
<dbReference type="AlphaFoldDB" id="A0A089ZVW2"/>
<organism evidence="1 4">
    <name type="scientific">Methanobacterium formicicum</name>
    <dbReference type="NCBI Taxonomy" id="2162"/>
    <lineage>
        <taxon>Archaea</taxon>
        <taxon>Methanobacteriati</taxon>
        <taxon>Methanobacteriota</taxon>
        <taxon>Methanomada group</taxon>
        <taxon>Methanobacteria</taxon>
        <taxon>Methanobacteriales</taxon>
        <taxon>Methanobacteriaceae</taxon>
        <taxon>Methanobacterium</taxon>
    </lineage>
</organism>
<dbReference type="EMBL" id="LN734822">
    <property type="protein sequence ID" value="CEL25979.1"/>
    <property type="molecule type" value="Genomic_DNA"/>
</dbReference>
<reference evidence="3" key="3">
    <citation type="submission" date="2020-10" db="EMBL/GenBank/DDBJ databases">
        <title>Dehalococcoides mccartyi of a TCE/Cr reducing biochatode.</title>
        <authorList>
            <person name="Matturro B."/>
        </authorList>
    </citation>
    <scope>NUCLEOTIDE SEQUENCE</scope>
    <source>
        <strain evidence="3">Bin2</strain>
    </source>
</reference>
<dbReference type="KEGG" id="mfc:BRM9_2329"/>
<evidence type="ECO:0000313" key="3">
    <source>
        <dbReference type="EMBL" id="MBF4475114.1"/>
    </source>
</evidence>
<evidence type="ECO:0000313" key="5">
    <source>
        <dbReference type="Proteomes" id="UP000062768"/>
    </source>
</evidence>
<dbReference type="STRING" id="2162.BRM9_2329"/>